<evidence type="ECO:0000256" key="1">
    <source>
        <dbReference type="SAM" id="MobiDB-lite"/>
    </source>
</evidence>
<organism evidence="2 3">
    <name type="scientific">Mycobacterium pinniadriaticum</name>
    <dbReference type="NCBI Taxonomy" id="2994102"/>
    <lineage>
        <taxon>Bacteria</taxon>
        <taxon>Bacillati</taxon>
        <taxon>Actinomycetota</taxon>
        <taxon>Actinomycetes</taxon>
        <taxon>Mycobacteriales</taxon>
        <taxon>Mycobacteriaceae</taxon>
        <taxon>Mycobacterium</taxon>
    </lineage>
</organism>
<reference evidence="2 3" key="1">
    <citation type="submission" date="2022-11" db="EMBL/GenBank/DDBJ databases">
        <title>Mycobacterium sp. nov.</title>
        <authorList>
            <person name="Papic B."/>
            <person name="Spicic S."/>
            <person name="Duvnjak S."/>
        </authorList>
    </citation>
    <scope>NUCLEOTIDE SEQUENCE [LARGE SCALE GENOMIC DNA]</scope>
    <source>
        <strain evidence="2 3">CVI_P4</strain>
    </source>
</reference>
<dbReference type="RefSeq" id="WP_265998843.1">
    <property type="nucleotide sequence ID" value="NZ_JAPJDN010000020.1"/>
</dbReference>
<protein>
    <submittedName>
        <fullName evidence="2">VCBS domain-containing protein</fullName>
    </submittedName>
</protein>
<evidence type="ECO:0000313" key="2">
    <source>
        <dbReference type="EMBL" id="MCX2939070.1"/>
    </source>
</evidence>
<name>A0ABT3SJK8_9MYCO</name>
<comment type="caution">
    <text evidence="2">The sequence shown here is derived from an EMBL/GenBank/DDBJ whole genome shotgun (WGS) entry which is preliminary data.</text>
</comment>
<gene>
    <name evidence="2" type="ORF">ORI27_20440</name>
</gene>
<dbReference type="EMBL" id="JAPJDO010000020">
    <property type="protein sequence ID" value="MCX2939070.1"/>
    <property type="molecule type" value="Genomic_DNA"/>
</dbReference>
<evidence type="ECO:0000313" key="3">
    <source>
        <dbReference type="Proteomes" id="UP001300745"/>
    </source>
</evidence>
<dbReference type="NCBIfam" id="TIGR01965">
    <property type="entry name" value="VCBS_repeat"/>
    <property type="match status" value="1"/>
</dbReference>
<accession>A0ABT3SJK8</accession>
<dbReference type="Proteomes" id="UP001300745">
    <property type="component" value="Unassembled WGS sequence"/>
</dbReference>
<keyword evidence="3" id="KW-1185">Reference proteome</keyword>
<dbReference type="InterPro" id="IPR010221">
    <property type="entry name" value="VCBS_dom"/>
</dbReference>
<sequence length="669" mass="71309">MQSGRALAPLSQSRKLAGTTTAAPRVASAGRAVPPADGTSRIFAMLTGALSAASRDLENVLENKAPVLNITQISEDVQTGVVKGSFGVYDQNSDPVAFTVISDPSRGTVRIDNIAGTYEYTPTLELAAEGGWDAFTVEYNDIGFHLFDSVEPGIQNVDVWVSAIDTSNYVEPPPPAGQPLAEEPFGRWPGALQSMRDYLEKVLFDKSPVVKPIDVLADAETGVVLGTLDSVDPNSDPQVFIVTKQPTFGTVIIDDNGGYYYKVDPESELALTGGTDSFTVEAHGVGWHLFDSAGPTTVDVTVAVPKVTPPASETPSTAAVTAGTGTAAAGASANGNVVYNFKVYNQSSDSVRLSYGSTTAALLQDPPPDGTILKPGNTMEFSVILNYGRWSNAELTFTTTNTALDPFSYTVNLGVPQRFIPKLNGGVVKCTGPCTPGNSGDWDLGDGGGGPSGFYDTASVVLLDRPGTTRKIGPDEAPLQEQVMQEFCALDGVKCTWGTRTKKYVWSPFVRALPVYDNFNKTQSEPLPEDTFEVSHQWAFGFKITGKASFKILDAIGAEISAEFNATWTTGRKYTQKWAGSAPPDRRFIVWKSRALIRTTGDVTVQQGNTTYVIQNVGADMPDVIDGPDGTKATMLTQPGQDATWVIGQPLQLTSAPPPSTYDSSLTYP</sequence>
<feature type="compositionally biased region" description="Polar residues" evidence="1">
    <location>
        <begin position="10"/>
        <end position="22"/>
    </location>
</feature>
<proteinExistence type="predicted"/>
<feature type="region of interest" description="Disordered" evidence="1">
    <location>
        <begin position="1"/>
        <end position="33"/>
    </location>
</feature>